<evidence type="ECO:0000256" key="1">
    <source>
        <dbReference type="ARBA" id="ARBA00022598"/>
    </source>
</evidence>
<dbReference type="GO" id="GO:0005829">
    <property type="term" value="C:cytosol"/>
    <property type="evidence" value="ECO:0007669"/>
    <property type="project" value="TreeGrafter"/>
</dbReference>
<dbReference type="PANTHER" id="PTHR45765:SF1">
    <property type="entry name" value="METHIONINE--TRNA LIGASE, CYTOPLASMIC"/>
    <property type="match status" value="1"/>
</dbReference>
<evidence type="ECO:0000313" key="9">
    <source>
        <dbReference type="EMBL" id="SDG02076.1"/>
    </source>
</evidence>
<dbReference type="OrthoDB" id="9810191at2"/>
<evidence type="ECO:0000256" key="4">
    <source>
        <dbReference type="ARBA" id="ARBA00022917"/>
    </source>
</evidence>
<evidence type="ECO:0000256" key="6">
    <source>
        <dbReference type="ARBA" id="ARBA00047364"/>
    </source>
</evidence>
<dbReference type="InterPro" id="IPR015413">
    <property type="entry name" value="Methionyl/Leucyl_tRNA_Synth"/>
</dbReference>
<dbReference type="PANTHER" id="PTHR45765">
    <property type="entry name" value="METHIONINE--TRNA LIGASE"/>
    <property type="match status" value="1"/>
</dbReference>
<proteinExistence type="inferred from homology"/>
<evidence type="ECO:0000256" key="2">
    <source>
        <dbReference type="ARBA" id="ARBA00022741"/>
    </source>
</evidence>
<dbReference type="InterPro" id="IPR023458">
    <property type="entry name" value="Met-tRNA_ligase_1"/>
</dbReference>
<dbReference type="InterPro" id="IPR001412">
    <property type="entry name" value="aa-tRNA-synth_I_CS"/>
</dbReference>
<keyword evidence="2 7" id="KW-0547">Nucleotide-binding</keyword>
<gene>
    <name evidence="9" type="ORF">SAMN05421505_101127</name>
</gene>
<evidence type="ECO:0000256" key="5">
    <source>
        <dbReference type="ARBA" id="ARBA00023146"/>
    </source>
</evidence>
<comment type="catalytic activity">
    <reaction evidence="6">
        <text>tRNA(Met) + L-methionine + ATP = L-methionyl-tRNA(Met) + AMP + diphosphate</text>
        <dbReference type="Rhea" id="RHEA:13481"/>
        <dbReference type="Rhea" id="RHEA-COMP:9667"/>
        <dbReference type="Rhea" id="RHEA-COMP:9698"/>
        <dbReference type="ChEBI" id="CHEBI:30616"/>
        <dbReference type="ChEBI" id="CHEBI:33019"/>
        <dbReference type="ChEBI" id="CHEBI:57844"/>
        <dbReference type="ChEBI" id="CHEBI:78442"/>
        <dbReference type="ChEBI" id="CHEBI:78530"/>
        <dbReference type="ChEBI" id="CHEBI:456215"/>
        <dbReference type="EC" id="6.1.1.10"/>
    </reaction>
</comment>
<dbReference type="RefSeq" id="WP_093167126.1">
    <property type="nucleotide sequence ID" value="NZ_FNCN01000001.1"/>
</dbReference>
<comment type="similarity">
    <text evidence="7">Belongs to the class-I aminoacyl-tRNA synthetase family.</text>
</comment>
<dbReference type="SUPFAM" id="SSF52374">
    <property type="entry name" value="Nucleotidylyl transferase"/>
    <property type="match status" value="1"/>
</dbReference>
<reference evidence="9 10" key="1">
    <citation type="submission" date="2016-10" db="EMBL/GenBank/DDBJ databases">
        <authorList>
            <person name="de Groot N.N."/>
        </authorList>
    </citation>
    <scope>NUCLEOTIDE SEQUENCE [LARGE SCALE GENOMIC DNA]</scope>
    <source>
        <strain evidence="9 10">CPCC 201354</strain>
    </source>
</reference>
<dbReference type="Gene3D" id="3.40.50.620">
    <property type="entry name" value="HUPs"/>
    <property type="match status" value="1"/>
</dbReference>
<dbReference type="AlphaFoldDB" id="A0A1G7QU77"/>
<dbReference type="InterPro" id="IPR014729">
    <property type="entry name" value="Rossmann-like_a/b/a_fold"/>
</dbReference>
<organism evidence="9 10">
    <name type="scientific">Sinosporangium album</name>
    <dbReference type="NCBI Taxonomy" id="504805"/>
    <lineage>
        <taxon>Bacteria</taxon>
        <taxon>Bacillati</taxon>
        <taxon>Actinomycetota</taxon>
        <taxon>Actinomycetes</taxon>
        <taxon>Streptosporangiales</taxon>
        <taxon>Streptosporangiaceae</taxon>
        <taxon>Sinosporangium</taxon>
    </lineage>
</organism>
<evidence type="ECO:0000259" key="8">
    <source>
        <dbReference type="Pfam" id="PF09334"/>
    </source>
</evidence>
<dbReference type="GO" id="GO:0006431">
    <property type="term" value="P:methionyl-tRNA aminoacylation"/>
    <property type="evidence" value="ECO:0007669"/>
    <property type="project" value="TreeGrafter"/>
</dbReference>
<keyword evidence="4 7" id="KW-0648">Protein biosynthesis</keyword>
<dbReference type="Proteomes" id="UP000198923">
    <property type="component" value="Unassembled WGS sequence"/>
</dbReference>
<dbReference type="STRING" id="504805.SAMN05421505_101127"/>
<accession>A0A1G7QU77</accession>
<evidence type="ECO:0000313" key="10">
    <source>
        <dbReference type="Proteomes" id="UP000198923"/>
    </source>
</evidence>
<keyword evidence="1 7" id="KW-0436">Ligase</keyword>
<keyword evidence="3 7" id="KW-0067">ATP-binding</keyword>
<keyword evidence="10" id="KW-1185">Reference proteome</keyword>
<keyword evidence="5 7" id="KW-0030">Aminoacyl-tRNA synthetase</keyword>
<name>A0A1G7QU77_9ACTN</name>
<feature type="domain" description="Methionyl/Leucyl tRNA synthetase" evidence="8">
    <location>
        <begin position="7"/>
        <end position="371"/>
    </location>
</feature>
<dbReference type="Gene3D" id="2.20.28.20">
    <property type="entry name" value="Methionyl-tRNA synthetase, Zn-domain"/>
    <property type="match status" value="1"/>
</dbReference>
<dbReference type="Pfam" id="PF09334">
    <property type="entry name" value="tRNA-synt_1g"/>
    <property type="match status" value="1"/>
</dbReference>
<evidence type="ECO:0000256" key="3">
    <source>
        <dbReference type="ARBA" id="ARBA00022840"/>
    </source>
</evidence>
<evidence type="ECO:0000256" key="7">
    <source>
        <dbReference type="RuleBase" id="RU363039"/>
    </source>
</evidence>
<dbReference type="InterPro" id="IPR029038">
    <property type="entry name" value="MetRS_Zn"/>
</dbReference>
<dbReference type="PROSITE" id="PS00178">
    <property type="entry name" value="AA_TRNA_LIGASE_I"/>
    <property type="match status" value="1"/>
</dbReference>
<dbReference type="GO" id="GO:0004825">
    <property type="term" value="F:methionine-tRNA ligase activity"/>
    <property type="evidence" value="ECO:0007669"/>
    <property type="project" value="UniProtKB-EC"/>
</dbReference>
<dbReference type="GO" id="GO:0005524">
    <property type="term" value="F:ATP binding"/>
    <property type="evidence" value="ECO:0007669"/>
    <property type="project" value="UniProtKB-KW"/>
</dbReference>
<sequence length="550" mass="60485">MSAEPWLITATPPTPNGDLHLGHLSGPYLAADILGRHLRRRAPGATTMTGIDDNQSYTEAHAVREGTKAADVARWFGDRIVDAWEGAGVRFDVIGRPDQAPHHAHLTRRIFRTLVDRGDIVPRVRPLPYCVPCDRWAFEAYVVGSCPHCGTRSCGNACEVCGRPNDCADLGDPRCTVCGAACELRDCERLYFPLARHVSPLRRFWSQVRMNSHLTALCAEMAADGLPEIAVSHPATWGVEVPVEEFPGHRVYVWFEMAAGYLAAGADGTGHPGVWRPGRRVAQCFGYDNGYFHAVLFPAIMHAYDPDVPLPTDFISNEFYRLDGEKFSTSRRHAVWLLDALETTPADHLRLYLTWTRPVAAQTTFTWAGMRTVLYDDVFPRWRGWLTGLGRRCGKAAANDGDGGPPTVWGRSADRRVRELRALTADTLRVVDEAYSVERFSPHTAVRALDLLVRAAEETGDDAEHLTGRLRFHDIFARAVHAELAVAAVLSAGLYPVAPELGDQLWKALGHPGSAGEIRWNTLGPDMATELKAGDLVGACPLLTPGRAHG</sequence>
<dbReference type="EMBL" id="FNCN01000001">
    <property type="protein sequence ID" value="SDG02076.1"/>
    <property type="molecule type" value="Genomic_DNA"/>
</dbReference>
<protein>
    <submittedName>
        <fullName evidence="9">Methionyl-tRNA synthetase</fullName>
    </submittedName>
</protein>